<keyword evidence="1" id="KW-0472">Membrane</keyword>
<feature type="transmembrane region" description="Helical" evidence="1">
    <location>
        <begin position="193"/>
        <end position="217"/>
    </location>
</feature>
<sequence>MTNEKFQISLNNKRIFLVKVQVIIFLVGMAFAVYFGGLEFIKSLNYSKMDIVDILVGALFGALVEDTFRKIYVLFLSIIILCKMFYFTDSGNKKQLFITYIFSIFILYIVSMNKNNLIFAYILYFISIFIYIIFVHKIKKNYKILNEIKLYKAFIFIVLPTISIFLLCGIDLIQITNFSDEVQNNDILRMFYVFFLLGFFILYLPLSIWLSIPINLINEYRYFKKELNISK</sequence>
<dbReference type="Proteomes" id="UP001075461">
    <property type="component" value="Unassembled WGS sequence"/>
</dbReference>
<feature type="transmembrane region" description="Helical" evidence="1">
    <location>
        <begin position="71"/>
        <end position="88"/>
    </location>
</feature>
<feature type="transmembrane region" description="Helical" evidence="1">
    <location>
        <begin position="15"/>
        <end position="37"/>
    </location>
</feature>
<evidence type="ECO:0000313" key="2">
    <source>
        <dbReference type="EMBL" id="MCZ6161032.1"/>
    </source>
</evidence>
<dbReference type="EMBL" id="JAPXGP010000001">
    <property type="protein sequence ID" value="MCZ6161032.1"/>
    <property type="molecule type" value="Genomic_DNA"/>
</dbReference>
<organism evidence="2 3">
    <name type="scientific">Campylobacter ureolyticus</name>
    <dbReference type="NCBI Taxonomy" id="827"/>
    <lineage>
        <taxon>Bacteria</taxon>
        <taxon>Pseudomonadati</taxon>
        <taxon>Campylobacterota</taxon>
        <taxon>Epsilonproteobacteria</taxon>
        <taxon>Campylobacterales</taxon>
        <taxon>Campylobacteraceae</taxon>
        <taxon>Campylobacter</taxon>
    </lineage>
</organism>
<reference evidence="2" key="1">
    <citation type="submission" date="2022-12" db="EMBL/GenBank/DDBJ databases">
        <title>Species Delineation and Comparative Genomics within the Campylobacter ureolyticus Complex.</title>
        <authorList>
            <person name="Maki J."/>
            <person name="Howard M."/>
            <person name="Connelly S."/>
            <person name="Hardy D.J."/>
            <person name="Cameron A."/>
        </authorList>
    </citation>
    <scope>NUCLEOTIDE SEQUENCE</scope>
    <source>
        <strain evidence="2">URMC_786</strain>
    </source>
</reference>
<evidence type="ECO:0000256" key="1">
    <source>
        <dbReference type="SAM" id="Phobius"/>
    </source>
</evidence>
<evidence type="ECO:0000313" key="3">
    <source>
        <dbReference type="Proteomes" id="UP001075461"/>
    </source>
</evidence>
<accession>A0A9Q4PTF7</accession>
<dbReference type="AlphaFoldDB" id="A0A9Q4PTF7"/>
<feature type="transmembrane region" description="Helical" evidence="1">
    <location>
        <begin position="118"/>
        <end position="138"/>
    </location>
</feature>
<comment type="caution">
    <text evidence="2">The sequence shown here is derived from an EMBL/GenBank/DDBJ whole genome shotgun (WGS) entry which is preliminary data.</text>
</comment>
<name>A0A9Q4PTF7_9BACT</name>
<feature type="transmembrane region" description="Helical" evidence="1">
    <location>
        <begin position="95"/>
        <end position="112"/>
    </location>
</feature>
<keyword evidence="1" id="KW-0812">Transmembrane</keyword>
<protein>
    <submittedName>
        <fullName evidence="2">Uncharacterized protein</fullName>
    </submittedName>
</protein>
<keyword evidence="1" id="KW-1133">Transmembrane helix</keyword>
<proteinExistence type="predicted"/>
<dbReference type="RefSeq" id="WP_269479523.1">
    <property type="nucleotide sequence ID" value="NZ_JAPXGH010000003.1"/>
</dbReference>
<feature type="transmembrane region" description="Helical" evidence="1">
    <location>
        <begin position="150"/>
        <end position="173"/>
    </location>
</feature>
<gene>
    <name evidence="2" type="ORF">O6B92_01535</name>
</gene>